<dbReference type="Pfam" id="PF13374">
    <property type="entry name" value="TPR_10"/>
    <property type="match status" value="1"/>
</dbReference>
<dbReference type="GO" id="GO:0008234">
    <property type="term" value="F:cysteine-type peptidase activity"/>
    <property type="evidence" value="ECO:0007669"/>
    <property type="project" value="UniProtKB-KW"/>
</dbReference>
<dbReference type="InterPro" id="IPR044613">
    <property type="entry name" value="Nep1/2-like"/>
</dbReference>
<accession>A0AAI9E7S5</accession>
<feature type="region of interest" description="Disordered" evidence="5">
    <location>
        <begin position="215"/>
        <end position="310"/>
    </location>
</feature>
<dbReference type="SUPFAM" id="SSF54001">
    <property type="entry name" value="Cysteine proteinases"/>
    <property type="match status" value="1"/>
</dbReference>
<keyword evidence="2" id="KW-0645">Protease</keyword>
<evidence type="ECO:0000256" key="4">
    <source>
        <dbReference type="ARBA" id="ARBA00022807"/>
    </source>
</evidence>
<protein>
    <submittedName>
        <fullName evidence="7">Cysteine ase</fullName>
    </submittedName>
</protein>
<dbReference type="GO" id="GO:0006508">
    <property type="term" value="P:proteolysis"/>
    <property type="evidence" value="ECO:0007669"/>
    <property type="project" value="UniProtKB-KW"/>
</dbReference>
<organism evidence="7 8">
    <name type="scientific">Lecanosticta acicola</name>
    <dbReference type="NCBI Taxonomy" id="111012"/>
    <lineage>
        <taxon>Eukaryota</taxon>
        <taxon>Fungi</taxon>
        <taxon>Dikarya</taxon>
        <taxon>Ascomycota</taxon>
        <taxon>Pezizomycotina</taxon>
        <taxon>Dothideomycetes</taxon>
        <taxon>Dothideomycetidae</taxon>
        <taxon>Mycosphaerellales</taxon>
        <taxon>Mycosphaerellaceae</taxon>
        <taxon>Lecanosticta</taxon>
    </lineage>
</organism>
<dbReference type="PANTHER" id="PTHR46468:SF1">
    <property type="entry name" value="SENTRIN-SPECIFIC PROTEASE 8"/>
    <property type="match status" value="1"/>
</dbReference>
<dbReference type="GO" id="GO:0000338">
    <property type="term" value="P:protein deneddylation"/>
    <property type="evidence" value="ECO:0007669"/>
    <property type="project" value="TreeGrafter"/>
</dbReference>
<evidence type="ECO:0000313" key="7">
    <source>
        <dbReference type="EMBL" id="CAK3947763.1"/>
    </source>
</evidence>
<evidence type="ECO:0000256" key="3">
    <source>
        <dbReference type="ARBA" id="ARBA00022801"/>
    </source>
</evidence>
<reference evidence="7" key="1">
    <citation type="submission" date="2023-11" db="EMBL/GenBank/DDBJ databases">
        <authorList>
            <person name="Alioto T."/>
            <person name="Alioto T."/>
            <person name="Gomez Garrido J."/>
        </authorList>
    </citation>
    <scope>NUCLEOTIDE SEQUENCE</scope>
</reference>
<evidence type="ECO:0000259" key="6">
    <source>
        <dbReference type="PROSITE" id="PS50600"/>
    </source>
</evidence>
<feature type="compositionally biased region" description="Polar residues" evidence="5">
    <location>
        <begin position="271"/>
        <end position="292"/>
    </location>
</feature>
<comment type="similarity">
    <text evidence="1">Belongs to the peptidase C48 family.</text>
</comment>
<dbReference type="Gene3D" id="1.25.40.10">
    <property type="entry name" value="Tetratricopeptide repeat domain"/>
    <property type="match status" value="1"/>
</dbReference>
<feature type="region of interest" description="Disordered" evidence="5">
    <location>
        <begin position="434"/>
        <end position="457"/>
    </location>
</feature>
<feature type="region of interest" description="Disordered" evidence="5">
    <location>
        <begin position="331"/>
        <end position="356"/>
    </location>
</feature>
<keyword evidence="4" id="KW-0788">Thiol protease</keyword>
<dbReference type="GO" id="GO:0019784">
    <property type="term" value="F:deNEDDylase activity"/>
    <property type="evidence" value="ECO:0007669"/>
    <property type="project" value="InterPro"/>
</dbReference>
<evidence type="ECO:0000313" key="8">
    <source>
        <dbReference type="Proteomes" id="UP001296104"/>
    </source>
</evidence>
<feature type="domain" description="Ubiquitin-like protease family profile" evidence="6">
    <location>
        <begin position="535"/>
        <end position="689"/>
    </location>
</feature>
<keyword evidence="8" id="KW-1185">Reference proteome</keyword>
<dbReference type="EMBL" id="CAVMBE010000015">
    <property type="protein sequence ID" value="CAK3947763.1"/>
    <property type="molecule type" value="Genomic_DNA"/>
</dbReference>
<feature type="region of interest" description="Disordered" evidence="5">
    <location>
        <begin position="1"/>
        <end position="23"/>
    </location>
</feature>
<evidence type="ECO:0000256" key="2">
    <source>
        <dbReference type="ARBA" id="ARBA00022670"/>
    </source>
</evidence>
<dbReference type="InterPro" id="IPR011990">
    <property type="entry name" value="TPR-like_helical_dom_sf"/>
</dbReference>
<dbReference type="SUPFAM" id="SSF48452">
    <property type="entry name" value="TPR-like"/>
    <property type="match status" value="1"/>
</dbReference>
<dbReference type="InterPro" id="IPR003653">
    <property type="entry name" value="Peptidase_C48_C"/>
</dbReference>
<dbReference type="Proteomes" id="UP001296104">
    <property type="component" value="Unassembled WGS sequence"/>
</dbReference>
<comment type="caution">
    <text evidence="7">The sequence shown here is derived from an EMBL/GenBank/DDBJ whole genome shotgun (WGS) entry which is preliminary data.</text>
</comment>
<feature type="compositionally biased region" description="Basic and acidic residues" evidence="5">
    <location>
        <begin position="220"/>
        <end position="230"/>
    </location>
</feature>
<dbReference type="AlphaFoldDB" id="A0AAI9E7S5"/>
<keyword evidence="3" id="KW-0378">Hydrolase</keyword>
<name>A0AAI9E7S5_9PEZI</name>
<evidence type="ECO:0000256" key="5">
    <source>
        <dbReference type="SAM" id="MobiDB-lite"/>
    </source>
</evidence>
<sequence length="736" mass="81173">MRGSDTETVDLKTPGQDADALLGDDDLDMDDDVFVEAAQSALDKGKSAFAAGDYKSADALLSEALTMLKELTGKQQAPADIWEQRRILGICAFHVRTPAEAEDALLSVLQHAPRNAILGEAERLQVSEIAHLLAQVYVKLGKLDKAYQYCEYALRGRRKILGKNHSESYESLALTARILELQGNEIRAEFFVDMIPQDERDTYVKKYAELALPQEVTSTEDDRPSLENRPMKTTPPASLRKVIIAGESPPPKIPERSPCRGLPGIAPRPRSATSPGGSHLRTMSSLSGQLSSEPGDVTSRPLVSLLPSPEIGKTATAAETAVPPDAVRSVNQDLPPIQQKPIPERPAPTHTNSEQSAVSDITTMYEPKALQSQISGSPESRGLIPKPLRTQTTHVYELPGDTHFGNLSQSTLAALPTTDPNQSILDRWASAPVVAPQARPSDDPPQYVPREPSVDQVRPWDLQSTTSSNYCDSVSTWDTRSTEDFKWSIAPDAAPEFRNAKLPERRRKISLLSKLRKNNSTSDLQRSEPLRFRGARLSGKDIDSVRNDRLTDNVIEFWQEYLEAELLHQSPKFLLMRPLCASLLLREAEDGASLKATLPDLTGSTLHVMIPLKSPTSAHYSLLLVSAQDGVACHYDPARARNRKLAETVVKQISAHLDQRLQFLHVPGTPEQLRDQDCGVYVCVFMQHLIAKINATHVSEKVDASLAFHVDAKSGRKRILKAIEATRRSQALIEEE</sequence>
<dbReference type="Gene3D" id="3.40.395.10">
    <property type="entry name" value="Adenoviral Proteinase, Chain A"/>
    <property type="match status" value="1"/>
</dbReference>
<dbReference type="InterPro" id="IPR038765">
    <property type="entry name" value="Papain-like_cys_pep_sf"/>
</dbReference>
<gene>
    <name evidence="7" type="ORF">LECACI_7A003214</name>
</gene>
<dbReference type="PANTHER" id="PTHR46468">
    <property type="entry name" value="SENTRIN-SPECIFIC PROTEASE 8"/>
    <property type="match status" value="1"/>
</dbReference>
<dbReference type="Pfam" id="PF02902">
    <property type="entry name" value="Peptidase_C48"/>
    <property type="match status" value="1"/>
</dbReference>
<evidence type="ECO:0000256" key="1">
    <source>
        <dbReference type="ARBA" id="ARBA00005234"/>
    </source>
</evidence>
<dbReference type="PROSITE" id="PS50600">
    <property type="entry name" value="ULP_PROTEASE"/>
    <property type="match status" value="1"/>
</dbReference>
<proteinExistence type="inferred from homology"/>